<comment type="similarity">
    <text evidence="4">In the C-terminal section; belongs to the OMP decarboxylase family.</text>
</comment>
<comment type="similarity">
    <text evidence="3">In the N-terminal section; belongs to the purine/pyrimidine phosphoribosyltransferase family.</text>
</comment>
<dbReference type="GO" id="GO:0004590">
    <property type="term" value="F:orotidine-5'-phosphate decarboxylase activity"/>
    <property type="evidence" value="ECO:0007669"/>
    <property type="project" value="UniProtKB-EC"/>
</dbReference>
<evidence type="ECO:0000256" key="15">
    <source>
        <dbReference type="PIRSR" id="PIRSR614732-2"/>
    </source>
</evidence>
<dbReference type="SUPFAM" id="SSF53271">
    <property type="entry name" value="PRTase-like"/>
    <property type="match status" value="1"/>
</dbReference>
<name>A0ABD2IKQ5_HETSC</name>
<protein>
    <recommendedName>
        <fullName evidence="7">Uridine 5'-monophosphate synthase</fullName>
        <ecNumber evidence="5">2.4.2.10</ecNumber>
        <ecNumber evidence="6">4.1.1.23</ecNumber>
    </recommendedName>
</protein>
<dbReference type="NCBIfam" id="TIGR00336">
    <property type="entry name" value="pyrE"/>
    <property type="match status" value="1"/>
</dbReference>
<dbReference type="Pfam" id="PF00156">
    <property type="entry name" value="Pribosyltran"/>
    <property type="match status" value="1"/>
</dbReference>
<keyword evidence="11" id="KW-0665">Pyrimidine biosynthesis</keyword>
<proteinExistence type="inferred from homology"/>
<evidence type="ECO:0000256" key="4">
    <source>
        <dbReference type="ARBA" id="ARBA00009769"/>
    </source>
</evidence>
<dbReference type="InterPro" id="IPR001754">
    <property type="entry name" value="OMPdeCOase_dom"/>
</dbReference>
<dbReference type="AlphaFoldDB" id="A0ABD2IKQ5"/>
<feature type="binding site" evidence="15">
    <location>
        <position position="487"/>
    </location>
    <ligand>
        <name>substrate</name>
    </ligand>
</feature>
<dbReference type="CDD" id="cd06223">
    <property type="entry name" value="PRTases_typeI"/>
    <property type="match status" value="1"/>
</dbReference>
<dbReference type="GO" id="GO:0004588">
    <property type="term" value="F:orotate phosphoribosyltransferase activity"/>
    <property type="evidence" value="ECO:0007669"/>
    <property type="project" value="UniProtKB-EC"/>
</dbReference>
<evidence type="ECO:0000256" key="11">
    <source>
        <dbReference type="ARBA" id="ARBA00022975"/>
    </source>
</evidence>
<evidence type="ECO:0000256" key="14">
    <source>
        <dbReference type="PIRSR" id="PIRSR614732-1"/>
    </source>
</evidence>
<evidence type="ECO:0000313" key="17">
    <source>
        <dbReference type="EMBL" id="KAL3079726.1"/>
    </source>
</evidence>
<dbReference type="CDD" id="cd04725">
    <property type="entry name" value="OMP_decarboxylase_like"/>
    <property type="match status" value="1"/>
</dbReference>
<feature type="binding site" evidence="15">
    <location>
        <position position="396"/>
    </location>
    <ligand>
        <name>substrate</name>
    </ligand>
</feature>
<sequence>MGKEYDDDGGEKGVQQLLEHFVAEGAVQLGQFTLKSGQLSPIYVDLRVLVSVPKIMKEAARCLCSAIQLAQFDFDYVVGVPFGAIMLATLVSASLDKPMLLKRKEAKTYGKRQLIEGRFEAGQSALIIEDVVTSGASVLETVAALRAVGLRCVHVFCVLDRQQGGEQRLRQEADIVLRSLLSMGSLLDFLEQCGTIDGGKKAQIVHQLQNPTFDDSAMNLQGQKTEKKEAECAPLMSSSSVVPSTTSVGWAQQFADGTLNRRLAQIMVAKRTNVCLAVDCTHCDQILEIVSAVKDHVCAVKLHHDIVVDFGVEFVAKLHQLADAHQFLIVEDRKFADTGKTMEMQLAGGRLPVVADWADLVTAHALPGMASILALKSIVACPSRRLSGLLLIAQLSTDGALTDGAYAAKCARIGRECGDKLVAGFICQQRCGECNDGTEEQQQQHQQFLHWTPGVNLSGASGDGLGQRWRTPVEAVARDACDIVIVGRGITGAADIGAEAQRYARVAWDALRAARAWTD</sequence>
<feature type="active site" description="For OMPdecase activity" evidence="14">
    <location>
        <position position="332"/>
    </location>
</feature>
<evidence type="ECO:0000256" key="9">
    <source>
        <dbReference type="ARBA" id="ARBA00022679"/>
    </source>
</evidence>
<dbReference type="Gene3D" id="3.40.50.2020">
    <property type="match status" value="1"/>
</dbReference>
<dbReference type="HAMAP" id="MF_01208">
    <property type="entry name" value="PyrE"/>
    <property type="match status" value="1"/>
</dbReference>
<evidence type="ECO:0000313" key="18">
    <source>
        <dbReference type="Proteomes" id="UP001620645"/>
    </source>
</evidence>
<dbReference type="EMBL" id="JBICCN010000300">
    <property type="protein sequence ID" value="KAL3079726.1"/>
    <property type="molecule type" value="Genomic_DNA"/>
</dbReference>
<feature type="active site" description="For OMPdecase activity" evidence="14">
    <location>
        <position position="337"/>
    </location>
</feature>
<feature type="binding site" evidence="15">
    <location>
        <position position="488"/>
    </location>
    <ligand>
        <name>substrate</name>
    </ligand>
</feature>
<evidence type="ECO:0000256" key="12">
    <source>
        <dbReference type="ARBA" id="ARBA00023239"/>
    </source>
</evidence>
<feature type="binding site" evidence="15">
    <location>
        <position position="467"/>
    </location>
    <ligand>
        <name>substrate</name>
    </ligand>
</feature>
<keyword evidence="8" id="KW-0328">Glycosyltransferase</keyword>
<dbReference type="PANTHER" id="PTHR19278:SF9">
    <property type="entry name" value="URIDINE 5'-MONOPHOSPHATE SYNTHASE"/>
    <property type="match status" value="1"/>
</dbReference>
<feature type="binding site" evidence="15">
    <location>
        <position position="279"/>
    </location>
    <ligand>
        <name>substrate</name>
    </ligand>
</feature>
<evidence type="ECO:0000256" key="13">
    <source>
        <dbReference type="ARBA" id="ARBA00023268"/>
    </source>
</evidence>
<evidence type="ECO:0000256" key="3">
    <source>
        <dbReference type="ARBA" id="ARBA00006221"/>
    </source>
</evidence>
<feature type="active site" description="For OMPdecase activity" evidence="14">
    <location>
        <position position="334"/>
    </location>
</feature>
<evidence type="ECO:0000256" key="10">
    <source>
        <dbReference type="ARBA" id="ARBA00022793"/>
    </source>
</evidence>
<dbReference type="Proteomes" id="UP001620645">
    <property type="component" value="Unassembled WGS sequence"/>
</dbReference>
<evidence type="ECO:0000256" key="2">
    <source>
        <dbReference type="ARBA" id="ARBA00004889"/>
    </source>
</evidence>
<dbReference type="Gene3D" id="3.20.20.70">
    <property type="entry name" value="Aldolase class I"/>
    <property type="match status" value="1"/>
</dbReference>
<keyword evidence="13" id="KW-0511">Multifunctional enzyme</keyword>
<dbReference type="GO" id="GO:0006221">
    <property type="term" value="P:pyrimidine nucleotide biosynthetic process"/>
    <property type="evidence" value="ECO:0007669"/>
    <property type="project" value="UniProtKB-KW"/>
</dbReference>
<evidence type="ECO:0000256" key="1">
    <source>
        <dbReference type="ARBA" id="ARBA00004861"/>
    </source>
</evidence>
<dbReference type="InterPro" id="IPR029057">
    <property type="entry name" value="PRTase-like"/>
</dbReference>
<comment type="pathway">
    <text evidence="2">Pyrimidine metabolism; UMP biosynthesis via de novo pathway; UMP from orotate: step 1/2.</text>
</comment>
<evidence type="ECO:0000256" key="7">
    <source>
        <dbReference type="ARBA" id="ARBA00015047"/>
    </source>
</evidence>
<dbReference type="InterPro" id="IPR000836">
    <property type="entry name" value="PRTase_dom"/>
</dbReference>
<comment type="pathway">
    <text evidence="1">Pyrimidine metabolism; UMP biosynthesis via de novo pathway; UMP from orotate: step 2/2.</text>
</comment>
<reference evidence="17 18" key="1">
    <citation type="submission" date="2024-10" db="EMBL/GenBank/DDBJ databases">
        <authorList>
            <person name="Kim D."/>
        </authorList>
    </citation>
    <scope>NUCLEOTIDE SEQUENCE [LARGE SCALE GENOMIC DNA]</scope>
    <source>
        <strain evidence="17">Taebaek</strain>
    </source>
</reference>
<dbReference type="Pfam" id="PF00215">
    <property type="entry name" value="OMPdecase"/>
    <property type="match status" value="1"/>
</dbReference>
<dbReference type="InterPro" id="IPR023031">
    <property type="entry name" value="OPRT"/>
</dbReference>
<dbReference type="InterPro" id="IPR014732">
    <property type="entry name" value="OMPdecase"/>
</dbReference>
<keyword evidence="18" id="KW-1185">Reference proteome</keyword>
<feature type="binding site" evidence="15">
    <location>
        <position position="301"/>
    </location>
    <ligand>
        <name>substrate</name>
    </ligand>
</feature>
<keyword evidence="9" id="KW-0808">Transferase</keyword>
<feature type="domain" description="Orotidine 5'-phosphate decarboxylase" evidence="16">
    <location>
        <begin position="273"/>
        <end position="503"/>
    </location>
</feature>
<dbReference type="SMART" id="SM00934">
    <property type="entry name" value="OMPdecase"/>
    <property type="match status" value="1"/>
</dbReference>
<dbReference type="SUPFAM" id="SSF51366">
    <property type="entry name" value="Ribulose-phoshate binding barrel"/>
    <property type="match status" value="1"/>
</dbReference>
<dbReference type="InterPro" id="IPR004467">
    <property type="entry name" value="Or_phspho_trans_dom"/>
</dbReference>
<accession>A0ABD2IKQ5</accession>
<dbReference type="EC" id="2.4.2.10" evidence="5"/>
<evidence type="ECO:0000256" key="8">
    <source>
        <dbReference type="ARBA" id="ARBA00022676"/>
    </source>
</evidence>
<dbReference type="EC" id="4.1.1.23" evidence="6"/>
<dbReference type="InterPro" id="IPR013785">
    <property type="entry name" value="Aldolase_TIM"/>
</dbReference>
<keyword evidence="12" id="KW-0456">Lyase</keyword>
<dbReference type="PANTHER" id="PTHR19278">
    <property type="entry name" value="OROTATE PHOSPHORIBOSYLTRANSFERASE"/>
    <property type="match status" value="1"/>
</dbReference>
<gene>
    <name evidence="17" type="ORF">niasHS_014008</name>
</gene>
<evidence type="ECO:0000256" key="5">
    <source>
        <dbReference type="ARBA" id="ARBA00011971"/>
    </source>
</evidence>
<comment type="caution">
    <text evidence="17">The sequence shown here is derived from an EMBL/GenBank/DDBJ whole genome shotgun (WGS) entry which is preliminary data.</text>
</comment>
<dbReference type="InterPro" id="IPR011060">
    <property type="entry name" value="RibuloseP-bd_barrel"/>
</dbReference>
<keyword evidence="10" id="KW-0210">Decarboxylase</keyword>
<organism evidence="17 18">
    <name type="scientific">Heterodera schachtii</name>
    <name type="common">Sugarbeet cyst nematode worm</name>
    <name type="synonym">Tylenchus schachtii</name>
    <dbReference type="NCBI Taxonomy" id="97005"/>
    <lineage>
        <taxon>Eukaryota</taxon>
        <taxon>Metazoa</taxon>
        <taxon>Ecdysozoa</taxon>
        <taxon>Nematoda</taxon>
        <taxon>Chromadorea</taxon>
        <taxon>Rhabditida</taxon>
        <taxon>Tylenchina</taxon>
        <taxon>Tylenchomorpha</taxon>
        <taxon>Tylenchoidea</taxon>
        <taxon>Heteroderidae</taxon>
        <taxon>Heteroderinae</taxon>
        <taxon>Heterodera</taxon>
    </lineage>
</organism>
<dbReference type="NCBIfam" id="TIGR01740">
    <property type="entry name" value="pyrF"/>
    <property type="match status" value="1"/>
</dbReference>
<evidence type="ECO:0000256" key="6">
    <source>
        <dbReference type="ARBA" id="ARBA00012321"/>
    </source>
</evidence>
<evidence type="ECO:0000259" key="16">
    <source>
        <dbReference type="SMART" id="SM00934"/>
    </source>
</evidence>